<evidence type="ECO:0000313" key="5">
    <source>
        <dbReference type="Proteomes" id="UP000008363"/>
    </source>
</evidence>
<feature type="domain" description="FAD-binding" evidence="3">
    <location>
        <begin position="3"/>
        <end position="340"/>
    </location>
</feature>
<dbReference type="InterPro" id="IPR050816">
    <property type="entry name" value="Flavin-dep_Halogenase_NPB"/>
</dbReference>
<sequence>MSTRVVVVGGSIGGLAVAAVLAPVVDEVVVIERADAAVGSVAPQGLLPHAMVMAGSVVLEELFDGFHASLLEQGAASGGPDPTRMPVYWHAAGVARRHLVLPDLGFPRARCGRRLIEPELRRRVRALRSVTVVQGVVNRGIRDDAGRLVGVGIKNGPSLHADLVIDATGRAGPFRRAVEVPEPPITEVGVDLKYTGFVIERHAADAELGELILVQNTPTLPRIGGLLPMDADRWQVILGGYFGDSPPTDPDGAQAFARTLADPVVAPFLERPFLEEPRRYTFRSSLRRRWDQVSTPGYVAVGDAVASFNPIYGQGMSSALLQAKALGEEVAHHGVGPGVEGRIAARLATVVNNPWTIATGGDFVYPDTRGRRPPGHGLVSRYIQRVMRASAGDDRVNAAWTEVQQLVAPPASLFRPAVMGRVLTRRGNGMNVAATDPLTYSVRD</sequence>
<dbReference type="GO" id="GO:0071949">
    <property type="term" value="F:FAD binding"/>
    <property type="evidence" value="ECO:0007669"/>
    <property type="project" value="InterPro"/>
</dbReference>
<dbReference type="Proteomes" id="UP000008363">
    <property type="component" value="Unassembled WGS sequence"/>
</dbReference>
<dbReference type="PANTHER" id="PTHR43747">
    <property type="entry name" value="FAD-BINDING PROTEIN"/>
    <property type="match status" value="1"/>
</dbReference>
<name>K6WHA7_9ACTN</name>
<dbReference type="Pfam" id="PF01494">
    <property type="entry name" value="FAD_binding_3"/>
    <property type="match status" value="1"/>
</dbReference>
<dbReference type="eggNOG" id="COG0654">
    <property type="taxonomic scope" value="Bacteria"/>
</dbReference>
<dbReference type="InterPro" id="IPR002938">
    <property type="entry name" value="FAD-bd"/>
</dbReference>
<dbReference type="RefSeq" id="WP_006335103.1">
    <property type="nucleotide sequence ID" value="NZ_BAHC01000136.1"/>
</dbReference>
<evidence type="ECO:0000259" key="3">
    <source>
        <dbReference type="Pfam" id="PF01494"/>
    </source>
</evidence>
<dbReference type="STRING" id="1108045.GORHZ_136_00050"/>
<evidence type="ECO:0000256" key="1">
    <source>
        <dbReference type="ARBA" id="ARBA00023002"/>
    </source>
</evidence>
<dbReference type="SUPFAM" id="SSF51905">
    <property type="entry name" value="FAD/NAD(P)-binding domain"/>
    <property type="match status" value="1"/>
</dbReference>
<dbReference type="Gene3D" id="3.50.50.60">
    <property type="entry name" value="FAD/NAD(P)-binding domain"/>
    <property type="match status" value="1"/>
</dbReference>
<reference evidence="4 5" key="1">
    <citation type="submission" date="2012-08" db="EMBL/GenBank/DDBJ databases">
        <title>Whole genome shotgun sequence of Gordonia rhizosphera NBRC 16068.</title>
        <authorList>
            <person name="Takarada H."/>
            <person name="Isaki S."/>
            <person name="Hosoyama A."/>
            <person name="Tsuchikane K."/>
            <person name="Katsumata H."/>
            <person name="Baba S."/>
            <person name="Ohji S."/>
            <person name="Yamazaki S."/>
            <person name="Fujita N."/>
        </authorList>
    </citation>
    <scope>NUCLEOTIDE SEQUENCE [LARGE SCALE GENOMIC DNA]</scope>
    <source>
        <strain evidence="4 5">NBRC 16068</strain>
    </source>
</reference>
<evidence type="ECO:0000256" key="2">
    <source>
        <dbReference type="ARBA" id="ARBA00038396"/>
    </source>
</evidence>
<dbReference type="PANTHER" id="PTHR43747:SF5">
    <property type="entry name" value="FAD-BINDING DOMAIN-CONTAINING PROTEIN"/>
    <property type="match status" value="1"/>
</dbReference>
<evidence type="ECO:0000313" key="4">
    <source>
        <dbReference type="EMBL" id="GAB91542.1"/>
    </source>
</evidence>
<dbReference type="EMBL" id="BAHC01000136">
    <property type="protein sequence ID" value="GAB91542.1"/>
    <property type="molecule type" value="Genomic_DNA"/>
</dbReference>
<gene>
    <name evidence="4" type="ORF">GORHZ_136_00050</name>
</gene>
<dbReference type="OrthoDB" id="9790035at2"/>
<organism evidence="4 5">
    <name type="scientific">Gordonia rhizosphera NBRC 16068</name>
    <dbReference type="NCBI Taxonomy" id="1108045"/>
    <lineage>
        <taxon>Bacteria</taxon>
        <taxon>Bacillati</taxon>
        <taxon>Actinomycetota</taxon>
        <taxon>Actinomycetes</taxon>
        <taxon>Mycobacteriales</taxon>
        <taxon>Gordoniaceae</taxon>
        <taxon>Gordonia</taxon>
    </lineage>
</organism>
<comment type="similarity">
    <text evidence="2">Belongs to the flavin-dependent halogenase family. Bacterial tryptophan halogenase subfamily.</text>
</comment>
<accession>K6WHA7</accession>
<dbReference type="AlphaFoldDB" id="K6WHA7"/>
<keyword evidence="5" id="KW-1185">Reference proteome</keyword>
<keyword evidence="1" id="KW-0560">Oxidoreductase</keyword>
<dbReference type="InterPro" id="IPR036188">
    <property type="entry name" value="FAD/NAD-bd_sf"/>
</dbReference>
<dbReference type="GO" id="GO:0016491">
    <property type="term" value="F:oxidoreductase activity"/>
    <property type="evidence" value="ECO:0007669"/>
    <property type="project" value="UniProtKB-KW"/>
</dbReference>
<proteinExistence type="inferred from homology"/>
<protein>
    <recommendedName>
        <fullName evidence="3">FAD-binding domain-containing protein</fullName>
    </recommendedName>
</protein>
<comment type="caution">
    <text evidence="4">The sequence shown here is derived from an EMBL/GenBank/DDBJ whole genome shotgun (WGS) entry which is preliminary data.</text>
</comment>